<protein>
    <submittedName>
        <fullName evidence="1">Uncharacterized protein</fullName>
    </submittedName>
</protein>
<evidence type="ECO:0000313" key="1">
    <source>
        <dbReference type="EMBL" id="GHA32808.1"/>
    </source>
</evidence>
<dbReference type="RefSeq" id="WP_189603896.1">
    <property type="nucleotide sequence ID" value="NZ_BMXB01000003.1"/>
</dbReference>
<reference evidence="1" key="1">
    <citation type="journal article" date="2014" name="Int. J. Syst. Evol. Microbiol.">
        <title>Complete genome sequence of Corynebacterium casei LMG S-19264T (=DSM 44701T), isolated from a smear-ripened cheese.</title>
        <authorList>
            <consortium name="US DOE Joint Genome Institute (JGI-PGF)"/>
            <person name="Walter F."/>
            <person name="Albersmeier A."/>
            <person name="Kalinowski J."/>
            <person name="Ruckert C."/>
        </authorList>
    </citation>
    <scope>NUCLEOTIDE SEQUENCE</scope>
    <source>
        <strain evidence="1">KCTC 12719</strain>
    </source>
</reference>
<organism evidence="1 2">
    <name type="scientific">Salinimicrobium marinum</name>
    <dbReference type="NCBI Taxonomy" id="680283"/>
    <lineage>
        <taxon>Bacteria</taxon>
        <taxon>Pseudomonadati</taxon>
        <taxon>Bacteroidota</taxon>
        <taxon>Flavobacteriia</taxon>
        <taxon>Flavobacteriales</taxon>
        <taxon>Flavobacteriaceae</taxon>
        <taxon>Salinimicrobium</taxon>
    </lineage>
</organism>
<name>A0A918VVB8_9FLAO</name>
<proteinExistence type="predicted"/>
<accession>A0A918VVB8</accession>
<comment type="caution">
    <text evidence="1">The sequence shown here is derived from an EMBL/GenBank/DDBJ whole genome shotgun (WGS) entry which is preliminary data.</text>
</comment>
<sequence length="206" mass="24433">MKNLFVFSFFLITTITLSQSAKEKRFKQDVARLVEEMESMYTIDKLLLEYSSVISYNRSDTVRIDNLSERLGIVETANKKIINDSLTDYIFKNHINPKYGEHSVRMIAIIKKYGFPGKERIRLYYDKEFRDPKFMPYRLLENAPLEHSIKLKKLLRKELKKGRINKCTYGNLMWRLSRPMDTQILLDNGYVMEEKDGVPHFKPDCE</sequence>
<reference evidence="1" key="2">
    <citation type="submission" date="2020-09" db="EMBL/GenBank/DDBJ databases">
        <authorList>
            <person name="Sun Q."/>
            <person name="Kim S."/>
        </authorList>
    </citation>
    <scope>NUCLEOTIDE SEQUENCE</scope>
    <source>
        <strain evidence="1">KCTC 12719</strain>
    </source>
</reference>
<dbReference type="Proteomes" id="UP000610456">
    <property type="component" value="Unassembled WGS sequence"/>
</dbReference>
<evidence type="ECO:0000313" key="2">
    <source>
        <dbReference type="Proteomes" id="UP000610456"/>
    </source>
</evidence>
<dbReference type="AlphaFoldDB" id="A0A918VVB8"/>
<dbReference type="EMBL" id="BMXB01000003">
    <property type="protein sequence ID" value="GHA32808.1"/>
    <property type="molecule type" value="Genomic_DNA"/>
</dbReference>
<keyword evidence="2" id="KW-1185">Reference proteome</keyword>
<gene>
    <name evidence="1" type="ORF">GCM10007103_12820</name>
</gene>